<dbReference type="Gene3D" id="1.10.287.950">
    <property type="entry name" value="Methyl-accepting chemotaxis protein"/>
    <property type="match status" value="1"/>
</dbReference>
<feature type="transmembrane region" description="Helical" evidence="10">
    <location>
        <begin position="13"/>
        <end position="34"/>
    </location>
</feature>
<evidence type="ECO:0000256" key="8">
    <source>
        <dbReference type="ARBA" id="ARBA00029447"/>
    </source>
</evidence>
<reference evidence="15" key="1">
    <citation type="submission" date="2019-01" db="EMBL/GenBank/DDBJ databases">
        <title>Gri0909 isolated from a small marine red alga.</title>
        <authorList>
            <person name="Kim J."/>
            <person name="Jeong S.E."/>
            <person name="Jeon C.O."/>
        </authorList>
    </citation>
    <scope>NUCLEOTIDE SEQUENCE [LARGE SCALE GENOMIC DNA]</scope>
    <source>
        <strain evidence="15">Gri0909</strain>
    </source>
</reference>
<dbReference type="EMBL" id="SADE01000003">
    <property type="protein sequence ID" value="RVU34835.1"/>
    <property type="molecule type" value="Genomic_DNA"/>
</dbReference>
<dbReference type="InterPro" id="IPR004090">
    <property type="entry name" value="Chemotax_Me-accpt_rcpt"/>
</dbReference>
<evidence type="ECO:0000256" key="3">
    <source>
        <dbReference type="ARBA" id="ARBA00022519"/>
    </source>
</evidence>
<dbReference type="PANTHER" id="PTHR32089:SF112">
    <property type="entry name" value="LYSOZYME-LIKE PROTEIN-RELATED"/>
    <property type="match status" value="1"/>
</dbReference>
<organism evidence="14 15">
    <name type="scientific">Hwanghaeella grinnelliae</name>
    <dbReference type="NCBI Taxonomy" id="2500179"/>
    <lineage>
        <taxon>Bacteria</taxon>
        <taxon>Pseudomonadati</taxon>
        <taxon>Pseudomonadota</taxon>
        <taxon>Alphaproteobacteria</taxon>
        <taxon>Rhodospirillales</taxon>
        <taxon>Rhodospirillaceae</taxon>
        <taxon>Hwanghaeella</taxon>
    </lineage>
</organism>
<dbReference type="PROSITE" id="PS50111">
    <property type="entry name" value="CHEMOTAXIS_TRANSDUC_2"/>
    <property type="match status" value="1"/>
</dbReference>
<dbReference type="Proteomes" id="UP000287447">
    <property type="component" value="Unassembled WGS sequence"/>
</dbReference>
<feature type="transmembrane region" description="Helical" evidence="10">
    <location>
        <begin position="192"/>
        <end position="210"/>
    </location>
</feature>
<dbReference type="GO" id="GO:0007165">
    <property type="term" value="P:signal transduction"/>
    <property type="evidence" value="ECO:0007669"/>
    <property type="project" value="UniProtKB-KW"/>
</dbReference>
<dbReference type="GO" id="GO:0006935">
    <property type="term" value="P:chemotaxis"/>
    <property type="evidence" value="ECO:0007669"/>
    <property type="project" value="InterPro"/>
</dbReference>
<dbReference type="Pfam" id="PF00672">
    <property type="entry name" value="HAMP"/>
    <property type="match status" value="1"/>
</dbReference>
<keyword evidence="2" id="KW-1003">Cell membrane</keyword>
<dbReference type="OrthoDB" id="7260004at2"/>
<dbReference type="InterPro" id="IPR033480">
    <property type="entry name" value="sCache_2"/>
</dbReference>
<evidence type="ECO:0000259" key="12">
    <source>
        <dbReference type="PROSITE" id="PS50192"/>
    </source>
</evidence>
<dbReference type="InterPro" id="IPR003660">
    <property type="entry name" value="HAMP_dom"/>
</dbReference>
<dbReference type="SMART" id="SM01049">
    <property type="entry name" value="Cache_2"/>
    <property type="match status" value="1"/>
</dbReference>
<dbReference type="RefSeq" id="WP_127767036.1">
    <property type="nucleotide sequence ID" value="NZ_SADE01000003.1"/>
</dbReference>
<dbReference type="SUPFAM" id="SSF58104">
    <property type="entry name" value="Methyl-accepting chemotaxis protein (MCP) signaling domain"/>
    <property type="match status" value="1"/>
</dbReference>
<evidence type="ECO:0000256" key="6">
    <source>
        <dbReference type="ARBA" id="ARBA00023136"/>
    </source>
</evidence>
<keyword evidence="3" id="KW-0997">Cell inner membrane</keyword>
<dbReference type="PROSITE" id="PS50192">
    <property type="entry name" value="T_SNARE"/>
    <property type="match status" value="1"/>
</dbReference>
<comment type="similarity">
    <text evidence="8">Belongs to the methyl-accepting chemotaxis (MCP) protein family.</text>
</comment>
<dbReference type="Gene3D" id="6.10.340.10">
    <property type="match status" value="1"/>
</dbReference>
<dbReference type="InterPro" id="IPR004089">
    <property type="entry name" value="MCPsignal_dom"/>
</dbReference>
<dbReference type="AlphaFoldDB" id="A0A3S2Z5W7"/>
<feature type="domain" description="T-SNARE coiled-coil homology" evidence="12">
    <location>
        <begin position="458"/>
        <end position="520"/>
    </location>
</feature>
<dbReference type="SMART" id="SM00283">
    <property type="entry name" value="MA"/>
    <property type="match status" value="1"/>
</dbReference>
<feature type="domain" description="Methyl-accepting transducer" evidence="11">
    <location>
        <begin position="306"/>
        <end position="535"/>
    </location>
</feature>
<dbReference type="Pfam" id="PF17200">
    <property type="entry name" value="sCache_2"/>
    <property type="match status" value="1"/>
</dbReference>
<comment type="caution">
    <text evidence="14">The sequence shown here is derived from an EMBL/GenBank/DDBJ whole genome shotgun (WGS) entry which is preliminary data.</text>
</comment>
<evidence type="ECO:0000256" key="2">
    <source>
        <dbReference type="ARBA" id="ARBA00022475"/>
    </source>
</evidence>
<dbReference type="PROSITE" id="PS50885">
    <property type="entry name" value="HAMP"/>
    <property type="match status" value="1"/>
</dbReference>
<protein>
    <submittedName>
        <fullName evidence="14">Methyl-accepting chemotaxis protein</fullName>
    </submittedName>
</protein>
<evidence type="ECO:0000259" key="11">
    <source>
        <dbReference type="PROSITE" id="PS50111"/>
    </source>
</evidence>
<dbReference type="PANTHER" id="PTHR32089">
    <property type="entry name" value="METHYL-ACCEPTING CHEMOTAXIS PROTEIN MCPB"/>
    <property type="match status" value="1"/>
</dbReference>
<keyword evidence="15" id="KW-1185">Reference proteome</keyword>
<dbReference type="CDD" id="cd06225">
    <property type="entry name" value="HAMP"/>
    <property type="match status" value="1"/>
</dbReference>
<sequence length="564" mass="59507">MLHFSNWPVGRKMFAASIITTIGIAVLAAISLQAMRSQMMDDRRALLKEHVTAIVSAVDALADRAKKGELTKDEAQERAKSLIRTSWYAKDGYFFANSAEGISLVHAAKPSLEGKDLSGLVDKNGVEITKGLVAAAKNGGGYTAYGWPRSADEAPSPKLAYSVWQKDFNWAIGTGIYIDDVDAIFMNQALELGGIAIVILILTFGFSIVISRSVTVPLKDVQGAINKIAEGDHTVEIKYTEQTNEIGEISSALNKLKQDVKERDDLRASALAQEEEENRRRQEERVRLANTFEQSVGAVVSALTGAAGDIQQNAQTVNTAIRSTSTQASTMAASADQASGNVQTVSAAAEELSASIREISSQVAQGSAISREAVEQADSTNKEVQRLNEAAQRIGDVVSLIQDIAEQTNLLALNATIEAARAGEAGKGFAVVANEVKSLASQTAKATEEISEQIAGMQAATANSAKAIAGISDTISQIDSISAAIASAVEEQGAATEEIARNIQQASTGTSQVTEIVGSVAKSAEDSGATVEGMVSSVHTMETQTKKLNQEVAQFLGTIRGDAA</sequence>
<feature type="domain" description="HAMP" evidence="13">
    <location>
        <begin position="212"/>
        <end position="265"/>
    </location>
</feature>
<keyword evidence="5 10" id="KW-1133">Transmembrane helix</keyword>
<keyword evidence="4 10" id="KW-0812">Transmembrane</keyword>
<keyword evidence="6 10" id="KW-0472">Membrane</keyword>
<dbReference type="SMART" id="SM00304">
    <property type="entry name" value="HAMP"/>
    <property type="match status" value="1"/>
</dbReference>
<name>A0A3S2Z5W7_9PROT</name>
<proteinExistence type="inferred from homology"/>
<evidence type="ECO:0000256" key="4">
    <source>
        <dbReference type="ARBA" id="ARBA00022692"/>
    </source>
</evidence>
<evidence type="ECO:0000256" key="1">
    <source>
        <dbReference type="ARBA" id="ARBA00004429"/>
    </source>
</evidence>
<evidence type="ECO:0000259" key="13">
    <source>
        <dbReference type="PROSITE" id="PS50885"/>
    </source>
</evidence>
<evidence type="ECO:0000313" key="15">
    <source>
        <dbReference type="Proteomes" id="UP000287447"/>
    </source>
</evidence>
<evidence type="ECO:0000256" key="7">
    <source>
        <dbReference type="ARBA" id="ARBA00023224"/>
    </source>
</evidence>
<accession>A0A3S2Z5W7</accession>
<evidence type="ECO:0000256" key="5">
    <source>
        <dbReference type="ARBA" id="ARBA00022989"/>
    </source>
</evidence>
<dbReference type="Pfam" id="PF00015">
    <property type="entry name" value="MCPsignal"/>
    <property type="match status" value="1"/>
</dbReference>
<gene>
    <name evidence="14" type="ORF">EOI86_18510</name>
</gene>
<evidence type="ECO:0000313" key="14">
    <source>
        <dbReference type="EMBL" id="RVU34835.1"/>
    </source>
</evidence>
<dbReference type="GO" id="GO:0004888">
    <property type="term" value="F:transmembrane signaling receptor activity"/>
    <property type="evidence" value="ECO:0007669"/>
    <property type="project" value="InterPro"/>
</dbReference>
<evidence type="ECO:0000256" key="9">
    <source>
        <dbReference type="PROSITE-ProRule" id="PRU00284"/>
    </source>
</evidence>
<dbReference type="PRINTS" id="PR00260">
    <property type="entry name" value="CHEMTRNSDUCR"/>
</dbReference>
<comment type="subcellular location">
    <subcellularLocation>
        <location evidence="1">Cell inner membrane</location>
        <topology evidence="1">Multi-pass membrane protein</topology>
    </subcellularLocation>
</comment>
<evidence type="ECO:0000256" key="10">
    <source>
        <dbReference type="SAM" id="Phobius"/>
    </source>
</evidence>
<dbReference type="Gene3D" id="3.30.450.20">
    <property type="entry name" value="PAS domain"/>
    <property type="match status" value="1"/>
</dbReference>
<dbReference type="GO" id="GO:0005886">
    <property type="term" value="C:plasma membrane"/>
    <property type="evidence" value="ECO:0007669"/>
    <property type="project" value="UniProtKB-SubCell"/>
</dbReference>
<dbReference type="InterPro" id="IPR000727">
    <property type="entry name" value="T_SNARE_dom"/>
</dbReference>
<keyword evidence="7 9" id="KW-0807">Transducer</keyword>